<evidence type="ECO:0008006" key="5">
    <source>
        <dbReference type="Google" id="ProtNLM"/>
    </source>
</evidence>
<dbReference type="InterPro" id="IPR053710">
    <property type="entry name" value="Arylamine_NAT_domain_sf"/>
</dbReference>
<dbReference type="AlphaFoldDB" id="A0A1B1S5S2"/>
<dbReference type="InterPro" id="IPR038765">
    <property type="entry name" value="Papain-like_cys_pep_sf"/>
</dbReference>
<evidence type="ECO:0000313" key="4">
    <source>
        <dbReference type="Proteomes" id="UP000053354"/>
    </source>
</evidence>
<dbReference type="Gene3D" id="3.30.2140.20">
    <property type="match status" value="1"/>
</dbReference>
<dbReference type="RefSeq" id="WP_065524875.1">
    <property type="nucleotide sequence ID" value="NZ_CP016540.2"/>
</dbReference>
<dbReference type="PRINTS" id="PR01543">
    <property type="entry name" value="ANATRNSFRASE"/>
</dbReference>
<dbReference type="STRING" id="1302659.I858_016220"/>
<name>A0A1B1S5S2_9BACL</name>
<dbReference type="EMBL" id="CP016540">
    <property type="protein sequence ID" value="ANU28533.1"/>
    <property type="molecule type" value="Genomic_DNA"/>
</dbReference>
<dbReference type="Pfam" id="PF00797">
    <property type="entry name" value="Acetyltransf_2"/>
    <property type="match status" value="1"/>
</dbReference>
<gene>
    <name evidence="3" type="ORF">I858_016220</name>
</gene>
<dbReference type="Proteomes" id="UP000053354">
    <property type="component" value="Chromosome"/>
</dbReference>
<dbReference type="KEGG" id="pll:I858_016220"/>
<dbReference type="GO" id="GO:0016407">
    <property type="term" value="F:acetyltransferase activity"/>
    <property type="evidence" value="ECO:0007669"/>
    <property type="project" value="InterPro"/>
</dbReference>
<dbReference type="PANTHER" id="PTHR11786">
    <property type="entry name" value="N-HYDROXYARYLAMINE O-ACETYLTRANSFERASE"/>
    <property type="match status" value="1"/>
</dbReference>
<comment type="similarity">
    <text evidence="1 2">Belongs to the arylamine N-acetyltransferase family.</text>
</comment>
<accession>A0A1B1S5S2</accession>
<dbReference type="SUPFAM" id="SSF54001">
    <property type="entry name" value="Cysteine proteinases"/>
    <property type="match status" value="1"/>
</dbReference>
<evidence type="ECO:0000313" key="3">
    <source>
        <dbReference type="EMBL" id="ANU28533.1"/>
    </source>
</evidence>
<dbReference type="OrthoDB" id="7181050at2"/>
<dbReference type="PANTHER" id="PTHR11786:SF0">
    <property type="entry name" value="ARYLAMINE N-ACETYLTRANSFERASE 4-RELATED"/>
    <property type="match status" value="1"/>
</dbReference>
<dbReference type="InterPro" id="IPR001447">
    <property type="entry name" value="Arylamine_N-AcTrfase"/>
</dbReference>
<sequence length="251" mass="29010">MNKEKYLARFHARAKKEITFEQLDELQFMHMQHIPFENLDVIRRIPIYLNLESIYEKVVGRQRGGYCYELNGLFHWLLSELGYDAKLIAATVRRPNGTWAKSDTHAAIIVELDQSYLVDVGFGDSTLHPISLNGRPHKDHSGLYRVESREDDCYDLIRQTRDDEKTLYRFSTVAKQLVDFHEGCVFNQVSKNSSFTHADLVTRATQDGRITLSGTQLTRSDNGEKQKSDLTFEEKQLVLKTDFGINPESLY</sequence>
<organism evidence="3 4">
    <name type="scientific">Planococcus versutus</name>
    <dbReference type="NCBI Taxonomy" id="1302659"/>
    <lineage>
        <taxon>Bacteria</taxon>
        <taxon>Bacillati</taxon>
        <taxon>Bacillota</taxon>
        <taxon>Bacilli</taxon>
        <taxon>Bacillales</taxon>
        <taxon>Caryophanaceae</taxon>
        <taxon>Planococcus</taxon>
    </lineage>
</organism>
<evidence type="ECO:0000256" key="2">
    <source>
        <dbReference type="RuleBase" id="RU003452"/>
    </source>
</evidence>
<protein>
    <recommendedName>
        <fullName evidence="5">Arylamine N-acetyltransferase</fullName>
    </recommendedName>
</protein>
<keyword evidence="4" id="KW-1185">Reference proteome</keyword>
<proteinExistence type="inferred from homology"/>
<reference evidence="3" key="1">
    <citation type="submission" date="2016-10" db="EMBL/GenBank/DDBJ databases">
        <authorList>
            <person name="See-Too W.S."/>
        </authorList>
    </citation>
    <scope>NUCLEOTIDE SEQUENCE</scope>
    <source>
        <strain evidence="3">L10.15</strain>
    </source>
</reference>
<evidence type="ECO:0000256" key="1">
    <source>
        <dbReference type="ARBA" id="ARBA00006547"/>
    </source>
</evidence>